<gene>
    <name evidence="2" type="ORF">I9W95_01985</name>
</gene>
<keyword evidence="3" id="KW-1185">Reference proteome</keyword>
<feature type="compositionally biased region" description="Basic residues" evidence="1">
    <location>
        <begin position="1"/>
        <end position="17"/>
    </location>
</feature>
<dbReference type="Proteomes" id="UP000714380">
    <property type="component" value="Unassembled WGS sequence"/>
</dbReference>
<accession>A0ABS7ZKX3</accession>
<feature type="region of interest" description="Disordered" evidence="1">
    <location>
        <begin position="55"/>
        <end position="113"/>
    </location>
</feature>
<proteinExistence type="predicted"/>
<organism evidence="2 3">
    <name type="scientific">Thalassolituus marinus</name>
    <dbReference type="NCBI Taxonomy" id="671053"/>
    <lineage>
        <taxon>Bacteria</taxon>
        <taxon>Pseudomonadati</taxon>
        <taxon>Pseudomonadota</taxon>
        <taxon>Gammaproteobacteria</taxon>
        <taxon>Oceanospirillales</taxon>
        <taxon>Oceanospirillaceae</taxon>
        <taxon>Thalassolituus</taxon>
    </lineage>
</organism>
<feature type="compositionally biased region" description="Basic and acidic residues" evidence="1">
    <location>
        <begin position="79"/>
        <end position="96"/>
    </location>
</feature>
<evidence type="ECO:0000313" key="3">
    <source>
        <dbReference type="Proteomes" id="UP000714380"/>
    </source>
</evidence>
<dbReference type="RefSeq" id="WP_225671291.1">
    <property type="nucleotide sequence ID" value="NZ_JAEDAH010000008.1"/>
</dbReference>
<sequence length="113" mass="12894">MTRVKKTRSLKRIHKTKTGSISKFKKVAREAGGDRQGGKRVKGRKVLSVYEKFLQENPDAREKTHTAPPEPKVVATKAPEQDKVNAKERDRDDRNSGTDLLDQLESKNLNDFY</sequence>
<protein>
    <submittedName>
        <fullName evidence="2">Uncharacterized protein</fullName>
    </submittedName>
</protein>
<comment type="caution">
    <text evidence="2">The sequence shown here is derived from an EMBL/GenBank/DDBJ whole genome shotgun (WGS) entry which is preliminary data.</text>
</comment>
<name>A0ABS7ZKX3_9GAMM</name>
<reference evidence="2 3" key="1">
    <citation type="submission" date="2020-12" db="EMBL/GenBank/DDBJ databases">
        <title>Novel Thalassolituus-related marine hydrocarbonoclastic bacteria mediated algae-derived hydrocarbons mineralization in twilight zone of the northern South China Sea.</title>
        <authorList>
            <person name="Dong C."/>
        </authorList>
    </citation>
    <scope>NUCLEOTIDE SEQUENCE [LARGE SCALE GENOMIC DNA]</scope>
    <source>
        <strain evidence="2 3">IMCC1826</strain>
    </source>
</reference>
<evidence type="ECO:0000313" key="2">
    <source>
        <dbReference type="EMBL" id="MCA6062367.1"/>
    </source>
</evidence>
<dbReference type="EMBL" id="JAEDAH010000008">
    <property type="protein sequence ID" value="MCA6062367.1"/>
    <property type="molecule type" value="Genomic_DNA"/>
</dbReference>
<feature type="compositionally biased region" description="Basic and acidic residues" evidence="1">
    <location>
        <begin position="27"/>
        <end position="37"/>
    </location>
</feature>
<evidence type="ECO:0000256" key="1">
    <source>
        <dbReference type="SAM" id="MobiDB-lite"/>
    </source>
</evidence>
<feature type="region of interest" description="Disordered" evidence="1">
    <location>
        <begin position="1"/>
        <end position="43"/>
    </location>
</feature>